<dbReference type="FunFam" id="3.40.50.1000:FF:000025">
    <property type="entry name" value="HAD hydrolase, family IB"/>
    <property type="match status" value="1"/>
</dbReference>
<dbReference type="Gene3D" id="1.20.1440.100">
    <property type="entry name" value="SG protein - dephosphorylation function"/>
    <property type="match status" value="1"/>
</dbReference>
<dbReference type="NCBIfam" id="TIGR01490">
    <property type="entry name" value="HAD-SF-IB-hyp1"/>
    <property type="match status" value="1"/>
</dbReference>
<keyword evidence="5" id="KW-0479">Metal-binding</keyword>
<dbReference type="NCBIfam" id="TIGR01488">
    <property type="entry name" value="HAD-SF-IB"/>
    <property type="match status" value="1"/>
</dbReference>
<protein>
    <recommendedName>
        <fullName evidence="4">Histidinol-phosphatase</fullName>
        <ecNumber evidence="3">3.1.3.15</ecNumber>
    </recommendedName>
    <alternativeName>
        <fullName evidence="8">Histidinol-phosphate phosphatase</fullName>
    </alternativeName>
</protein>
<dbReference type="PANTHER" id="PTHR43344">
    <property type="entry name" value="PHOSPHOSERINE PHOSPHATASE"/>
    <property type="match status" value="1"/>
</dbReference>
<evidence type="ECO:0000256" key="10">
    <source>
        <dbReference type="ARBA" id="ARBA00053547"/>
    </source>
</evidence>
<sequence length="255" mass="29229">MEAIDLPAPILDPNARRLPSIERYRYASPPLYPPEERSVRLALFDLDNTLLAGDSDHAWGEFLCQRGLVDAEAYRARNDAFYQDYLAGALDVLEYQNFCQELLGRSEMPQLQQWHAEFMRDHIEPIVLAKGEALVRQHHEAGDRVVIITATNRFITGPIAKRLGVDTLLATECEMQEGRYTGRLTDVPCFQEGKVTRIERWLMENDQSLDDSYFYSDSRNDLPLLERVSHPVAVDPDPTLKGIAEQRGWRIISLR</sequence>
<dbReference type="PANTHER" id="PTHR43344:SF13">
    <property type="entry name" value="PHOSPHATASE RV3661-RELATED"/>
    <property type="match status" value="1"/>
</dbReference>
<proteinExistence type="inferred from homology"/>
<dbReference type="GO" id="GO:0004401">
    <property type="term" value="F:histidinol-phosphatase activity"/>
    <property type="evidence" value="ECO:0007669"/>
    <property type="project" value="UniProtKB-EC"/>
</dbReference>
<dbReference type="EC" id="3.1.3.15" evidence="3"/>
<evidence type="ECO:0000256" key="5">
    <source>
        <dbReference type="ARBA" id="ARBA00022723"/>
    </source>
</evidence>
<evidence type="ECO:0000256" key="8">
    <source>
        <dbReference type="ARBA" id="ARBA00033209"/>
    </source>
</evidence>
<dbReference type="InterPro" id="IPR023214">
    <property type="entry name" value="HAD_sf"/>
</dbReference>
<dbReference type="CDD" id="cd02612">
    <property type="entry name" value="HAD_PGPPase"/>
    <property type="match status" value="1"/>
</dbReference>
<dbReference type="InterPro" id="IPR006385">
    <property type="entry name" value="HAD_hydro_SerB1"/>
</dbReference>
<keyword evidence="6 11" id="KW-0378">Hydrolase</keyword>
<reference evidence="11 12" key="1">
    <citation type="submission" date="2019-07" db="EMBL/GenBank/DDBJ databases">
        <title>Deep subsurface shale carbon reservoir microbial communities from Ohio and West Virginia, USA.</title>
        <authorList>
            <person name="Wrighton K."/>
        </authorList>
    </citation>
    <scope>NUCLEOTIDE SEQUENCE [LARGE SCALE GENOMIC DNA]</scope>
    <source>
        <strain evidence="11 12">NP_8Ht</strain>
    </source>
</reference>
<evidence type="ECO:0000256" key="7">
    <source>
        <dbReference type="ARBA" id="ARBA00022842"/>
    </source>
</evidence>
<comment type="pathway">
    <text evidence="1">Amino-acid biosynthesis; L-histidine biosynthesis; L-histidine from 5-phospho-alpha-D-ribose 1-diphosphate: step 8/9.</text>
</comment>
<dbReference type="GO" id="GO:0046872">
    <property type="term" value="F:metal ion binding"/>
    <property type="evidence" value="ECO:0007669"/>
    <property type="project" value="UniProtKB-KW"/>
</dbReference>
<evidence type="ECO:0000256" key="2">
    <source>
        <dbReference type="ARBA" id="ARBA00009184"/>
    </source>
</evidence>
<evidence type="ECO:0000313" key="11">
    <source>
        <dbReference type="EMBL" id="TYP66904.1"/>
    </source>
</evidence>
<comment type="similarity">
    <text evidence="2">Belongs to the HAD-like hydrolase superfamily. SerB family.</text>
</comment>
<dbReference type="InterPro" id="IPR050582">
    <property type="entry name" value="HAD-like_SerB"/>
</dbReference>
<evidence type="ECO:0000313" key="12">
    <source>
        <dbReference type="Proteomes" id="UP000324282"/>
    </source>
</evidence>
<name>A0A5S5BIW2_STUST</name>
<evidence type="ECO:0000256" key="6">
    <source>
        <dbReference type="ARBA" id="ARBA00022801"/>
    </source>
</evidence>
<keyword evidence="7" id="KW-0460">Magnesium</keyword>
<dbReference type="Gene3D" id="3.40.50.1000">
    <property type="entry name" value="HAD superfamily/HAD-like"/>
    <property type="match status" value="1"/>
</dbReference>
<accession>A0A5S5BIW2</accession>
<evidence type="ECO:0000256" key="3">
    <source>
        <dbReference type="ARBA" id="ARBA00013085"/>
    </source>
</evidence>
<comment type="catalytic activity">
    <reaction evidence="9">
        <text>L-histidinol phosphate + H2O = L-histidinol + phosphate</text>
        <dbReference type="Rhea" id="RHEA:14465"/>
        <dbReference type="ChEBI" id="CHEBI:15377"/>
        <dbReference type="ChEBI" id="CHEBI:43474"/>
        <dbReference type="ChEBI" id="CHEBI:57699"/>
        <dbReference type="ChEBI" id="CHEBI:57980"/>
        <dbReference type="EC" id="3.1.3.15"/>
    </reaction>
    <physiologicalReaction direction="left-to-right" evidence="9">
        <dbReference type="Rhea" id="RHEA:14466"/>
    </physiologicalReaction>
</comment>
<dbReference type="InterPro" id="IPR036412">
    <property type="entry name" value="HAD-like_sf"/>
</dbReference>
<organism evidence="11 12">
    <name type="scientific">Stutzerimonas stutzeri</name>
    <name type="common">Pseudomonas stutzeri</name>
    <dbReference type="NCBI Taxonomy" id="316"/>
    <lineage>
        <taxon>Bacteria</taxon>
        <taxon>Pseudomonadati</taxon>
        <taxon>Pseudomonadota</taxon>
        <taxon>Gammaproteobacteria</taxon>
        <taxon>Pseudomonadales</taxon>
        <taxon>Pseudomonadaceae</taxon>
        <taxon>Stutzerimonas</taxon>
    </lineage>
</organism>
<dbReference type="Proteomes" id="UP000324282">
    <property type="component" value="Unassembled WGS sequence"/>
</dbReference>
<dbReference type="EMBL" id="VNHQ01000010">
    <property type="protein sequence ID" value="TYP66904.1"/>
    <property type="molecule type" value="Genomic_DNA"/>
</dbReference>
<comment type="caution">
    <text evidence="11">The sequence shown here is derived from an EMBL/GenBank/DDBJ whole genome shotgun (WGS) entry which is preliminary data.</text>
</comment>
<dbReference type="AlphaFoldDB" id="A0A5S5BIW2"/>
<gene>
    <name evidence="11" type="ORF">A9A72_120229</name>
</gene>
<dbReference type="SUPFAM" id="SSF56784">
    <property type="entry name" value="HAD-like"/>
    <property type="match status" value="1"/>
</dbReference>
<evidence type="ECO:0000256" key="1">
    <source>
        <dbReference type="ARBA" id="ARBA00004970"/>
    </source>
</evidence>
<comment type="function">
    <text evidence="10">Catalyzes the dephosphorylation of histidinol-phosphate to histidinol, the direct precursor of histidine.</text>
</comment>
<evidence type="ECO:0000256" key="4">
    <source>
        <dbReference type="ARBA" id="ARBA00021697"/>
    </source>
</evidence>
<dbReference type="Pfam" id="PF12710">
    <property type="entry name" value="HAD"/>
    <property type="match status" value="1"/>
</dbReference>
<evidence type="ECO:0000256" key="9">
    <source>
        <dbReference type="ARBA" id="ARBA00052092"/>
    </source>
</evidence>